<gene>
    <name evidence="1" type="ORF">BN77_3121</name>
</gene>
<evidence type="ECO:0000313" key="1">
    <source>
        <dbReference type="EMBL" id="CCM75934.1"/>
    </source>
</evidence>
<protein>
    <submittedName>
        <fullName evidence="1">Uncharacterized protein</fullName>
    </submittedName>
</protein>
<keyword evidence="2" id="KW-1185">Reference proteome</keyword>
<comment type="caution">
    <text evidence="1">The sequence shown here is derived from an EMBL/GenBank/DDBJ whole genome shotgun (WGS) entry which is preliminary data.</text>
</comment>
<dbReference type="HOGENOM" id="CLU_3419149_0_0_5"/>
<sequence>MRAYLDSVSRQWDDALERLRAFVER</sequence>
<organism evidence="1 2">
    <name type="scientific">Rhizobium mesoamericanum STM3625</name>
    <dbReference type="NCBI Taxonomy" id="1211777"/>
    <lineage>
        <taxon>Bacteria</taxon>
        <taxon>Pseudomonadati</taxon>
        <taxon>Pseudomonadota</taxon>
        <taxon>Alphaproteobacteria</taxon>
        <taxon>Hyphomicrobiales</taxon>
        <taxon>Rhizobiaceae</taxon>
        <taxon>Rhizobium/Agrobacterium group</taxon>
        <taxon>Rhizobium</taxon>
    </lineage>
</organism>
<dbReference type="AlphaFoldDB" id="K0Q0P5"/>
<dbReference type="Proteomes" id="UP000009319">
    <property type="component" value="Unassembled WGS sequence"/>
</dbReference>
<dbReference type="EMBL" id="CANI01000020">
    <property type="protein sequence ID" value="CCM75934.1"/>
    <property type="molecule type" value="Genomic_DNA"/>
</dbReference>
<evidence type="ECO:0000313" key="2">
    <source>
        <dbReference type="Proteomes" id="UP000009319"/>
    </source>
</evidence>
<accession>K0Q0P5</accession>
<reference evidence="1 2" key="1">
    <citation type="journal article" date="2013" name="Genome Announc.">
        <title>Draft Genome Sequence of Rhizobium mesoamericanum STM3625, a Nitrogen-Fixing Symbiont of Mimosa pudica Isolated in French Guiana (South America).</title>
        <authorList>
            <person name="Moulin L."/>
            <person name="Mornico D."/>
            <person name="Melkonian R."/>
            <person name="Klonowska A."/>
        </authorList>
    </citation>
    <scope>NUCLEOTIDE SEQUENCE [LARGE SCALE GENOMIC DNA]</scope>
    <source>
        <strain evidence="1 2">STM3625</strain>
    </source>
</reference>
<proteinExistence type="predicted"/>
<name>K0Q0P5_9HYPH</name>